<gene>
    <name evidence="1" type="ORF">PsorP6_012068</name>
</gene>
<proteinExistence type="predicted"/>
<evidence type="ECO:0000313" key="2">
    <source>
        <dbReference type="Proteomes" id="UP001163321"/>
    </source>
</evidence>
<keyword evidence="2" id="KW-1185">Reference proteome</keyword>
<evidence type="ECO:0000313" key="1">
    <source>
        <dbReference type="EMBL" id="KAI9919185.1"/>
    </source>
</evidence>
<name>A0ACC0WKJ5_9STRA</name>
<comment type="caution">
    <text evidence="1">The sequence shown here is derived from an EMBL/GenBank/DDBJ whole genome shotgun (WGS) entry which is preliminary data.</text>
</comment>
<dbReference type="Proteomes" id="UP001163321">
    <property type="component" value="Chromosome 12"/>
</dbReference>
<dbReference type="EMBL" id="CM047591">
    <property type="protein sequence ID" value="KAI9919185.1"/>
    <property type="molecule type" value="Genomic_DNA"/>
</dbReference>
<reference evidence="1 2" key="1">
    <citation type="journal article" date="2022" name="bioRxiv">
        <title>The genome of the oomycete Peronosclerospora sorghi, a cosmopolitan pathogen of maize and sorghum, is inflated with dispersed pseudogenes.</title>
        <authorList>
            <person name="Fletcher K."/>
            <person name="Martin F."/>
            <person name="Isakeit T."/>
            <person name="Cavanaugh K."/>
            <person name="Magill C."/>
            <person name="Michelmore R."/>
        </authorList>
    </citation>
    <scope>NUCLEOTIDE SEQUENCE [LARGE SCALE GENOMIC DNA]</scope>
    <source>
        <strain evidence="1">P6</strain>
    </source>
</reference>
<sequence>MVILNKRYNLYKGSLRHTKLLFESRFIKLIYVEIENIRRPSNGVSCEGWLHFTFYAASGTEVRPSLCIRSIMAHSLRSLRLRWIIVLFAAGVIFILSDMLVTWQQLLTLKGPSTWPSLSLSTRGASRASVATLHALRYTAFSSMDSSQVQLLYTLTRRTTETRGIVVPLNSATASQGLSLVMELRSLGVTLPVEIPHCGDLDQKWITSISKKEKELGRLYVYDVCKMAFMEKTRNQSIFCDTLEACYDRFRTHDLTVLAVIFSRFEELLLLGANTLLLQSPMSLWETSKYQTGTLFFNDRVSETNTSLSYRPASRPHVTDLRHYLSNVNVSVFRHVPTIPRPKATVVCDTVLPFKPSDMLLKSHAWNGRSSHQLDSSLLLWSKKQQPRATVVLAAFLLRNGLDRPPFSGVNELFFVACELAETQYSFSELAQGAAGNDFMDHGAEKSIICGLSTQFYPVKQEDASYAPLLYLNSDAFMKYEPITQPMYFSKARAATVYYGPHSDQKVPPYCSINATGVALSERQIQRVLLRQSLHAIAVEWEWDALTSESERATDQADEVPRKKLETMLKRFSSDRESAIEEQGKTALELTNPIVPFLRPKSPYTDDVVRLMEQKLAYTLSQITQQTTTRRGLVIPLYERIARNGFSLILELRAMGITLPIEVPYCGDLQPRSIELLRTKTELGAIRAYDVCDLAARATSLENAPVFCDTLATCHTKFRSFIIKPLAVTYSQFEQILMLDADTTYFINPTVLFDSDKFQRTGILLMHDRISNDRSYMARRVAGTPERSVEQVYFATFDVTPFRPLPTLERPKASVENKMPVTLAFEPSDFLLRSHSFNLRAGHHVDSSLVFWDKHRQPRATAILASFLRHKEALPPSYGDKELYFYASELAETLYAYSDYAMGAAGTKLTDRGPNKSTLCGDMAHVFPIRRDDVRDDDVPLFSLNSDHILTFKPEVEPVYYMKARPWDHYPGPFGKRPQECPFNITANRFEAFHIEHLAQRRKFFAEASAW</sequence>
<protein>
    <submittedName>
        <fullName evidence="1">Uncharacterized protein</fullName>
    </submittedName>
</protein>
<accession>A0ACC0WKJ5</accession>
<organism evidence="1 2">
    <name type="scientific">Peronosclerospora sorghi</name>
    <dbReference type="NCBI Taxonomy" id="230839"/>
    <lineage>
        <taxon>Eukaryota</taxon>
        <taxon>Sar</taxon>
        <taxon>Stramenopiles</taxon>
        <taxon>Oomycota</taxon>
        <taxon>Peronosporomycetes</taxon>
        <taxon>Peronosporales</taxon>
        <taxon>Peronosporaceae</taxon>
        <taxon>Peronosclerospora</taxon>
    </lineage>
</organism>